<keyword evidence="5" id="KW-0970">Cilium biogenesis/degradation</keyword>
<evidence type="ECO:0000256" key="9">
    <source>
        <dbReference type="ARBA" id="ARBA00023273"/>
    </source>
</evidence>
<gene>
    <name evidence="12" type="ORF">ATANTOWER_013538</name>
</gene>
<evidence type="ECO:0000256" key="8">
    <source>
        <dbReference type="ARBA" id="ARBA00023136"/>
    </source>
</evidence>
<evidence type="ECO:0000256" key="10">
    <source>
        <dbReference type="ARBA" id="ARBA00025631"/>
    </source>
</evidence>
<dbReference type="PANTHER" id="PTHR28388:SF1">
    <property type="entry name" value="TRANSMEMBRANE PROTEIN 237"/>
    <property type="match status" value="1"/>
</dbReference>
<keyword evidence="4" id="KW-0812">Transmembrane</keyword>
<evidence type="ECO:0000256" key="11">
    <source>
        <dbReference type="SAM" id="MobiDB-lite"/>
    </source>
</evidence>
<comment type="caution">
    <text evidence="12">The sequence shown here is derived from an EMBL/GenBank/DDBJ whole genome shotgun (WGS) entry which is preliminary data.</text>
</comment>
<keyword evidence="9" id="KW-0966">Cell projection</keyword>
<evidence type="ECO:0000256" key="7">
    <source>
        <dbReference type="ARBA" id="ARBA00023069"/>
    </source>
</evidence>
<keyword evidence="6" id="KW-1133">Transmembrane helix</keyword>
<evidence type="ECO:0000256" key="5">
    <source>
        <dbReference type="ARBA" id="ARBA00022794"/>
    </source>
</evidence>
<keyword evidence="13" id="KW-1185">Reference proteome</keyword>
<dbReference type="InterPro" id="IPR029409">
    <property type="entry name" value="TMEM237"/>
</dbReference>
<evidence type="ECO:0000313" key="13">
    <source>
        <dbReference type="Proteomes" id="UP001345963"/>
    </source>
</evidence>
<organism evidence="12 13">
    <name type="scientific">Ataeniobius toweri</name>
    <dbReference type="NCBI Taxonomy" id="208326"/>
    <lineage>
        <taxon>Eukaryota</taxon>
        <taxon>Metazoa</taxon>
        <taxon>Chordata</taxon>
        <taxon>Craniata</taxon>
        <taxon>Vertebrata</taxon>
        <taxon>Euteleostomi</taxon>
        <taxon>Actinopterygii</taxon>
        <taxon>Neopterygii</taxon>
        <taxon>Teleostei</taxon>
        <taxon>Neoteleostei</taxon>
        <taxon>Acanthomorphata</taxon>
        <taxon>Ovalentaria</taxon>
        <taxon>Atherinomorphae</taxon>
        <taxon>Cyprinodontiformes</taxon>
        <taxon>Goodeidae</taxon>
        <taxon>Ataeniobius</taxon>
    </lineage>
</organism>
<feature type="compositionally biased region" description="Basic and acidic residues" evidence="11">
    <location>
        <begin position="39"/>
        <end position="54"/>
    </location>
</feature>
<evidence type="ECO:0000256" key="1">
    <source>
        <dbReference type="ARBA" id="ARBA00004138"/>
    </source>
</evidence>
<sequence length="210" mass="23854">MPTVKSKKKKVKKDVIEAEEQGEVGLEVEMENTTNRSNSDSRDHVTPDLHDTAPHRKKKKKRASTIDLETEHGDVPNGNMAEVVGEGEEMTVVVTRKTKRKKKAKGTEHYSNDMEAEVEDIVTDAQSPIPQHSLFSAPHGHSQPVGKVFVERNRRFQADQVEQLRHSDLTDDYMDPRQIWTTRDIALKVHNGFRLADNNQPKQTGLFHVT</sequence>
<keyword evidence="8" id="KW-0472">Membrane</keyword>
<proteinExistence type="inferred from homology"/>
<evidence type="ECO:0000256" key="6">
    <source>
        <dbReference type="ARBA" id="ARBA00022989"/>
    </source>
</evidence>
<protein>
    <submittedName>
        <fullName evidence="12">Uncharacterized protein</fullName>
    </submittedName>
</protein>
<accession>A0ABU7B497</accession>
<comment type="similarity">
    <text evidence="3">Belongs to the TMEM237 family.</text>
</comment>
<comment type="function">
    <text evidence="10">Component of the transition zone in primary cilia. Required for ciliogenesis.</text>
</comment>
<keyword evidence="7" id="KW-0969">Cilium</keyword>
<name>A0ABU7B497_9TELE</name>
<evidence type="ECO:0000256" key="2">
    <source>
        <dbReference type="ARBA" id="ARBA00004141"/>
    </source>
</evidence>
<comment type="subcellular location">
    <subcellularLocation>
        <location evidence="1">Cell projection</location>
        <location evidence="1">Cilium</location>
    </subcellularLocation>
    <subcellularLocation>
        <location evidence="2">Membrane</location>
        <topology evidence="2">Multi-pass membrane protein</topology>
    </subcellularLocation>
</comment>
<dbReference type="Proteomes" id="UP001345963">
    <property type="component" value="Unassembled WGS sequence"/>
</dbReference>
<evidence type="ECO:0000256" key="3">
    <source>
        <dbReference type="ARBA" id="ARBA00008783"/>
    </source>
</evidence>
<dbReference type="Pfam" id="PF15383">
    <property type="entry name" value="TMEM237"/>
    <property type="match status" value="1"/>
</dbReference>
<dbReference type="EMBL" id="JAHUTI010039623">
    <property type="protein sequence ID" value="MED6244498.1"/>
    <property type="molecule type" value="Genomic_DNA"/>
</dbReference>
<evidence type="ECO:0000313" key="12">
    <source>
        <dbReference type="EMBL" id="MED6244498.1"/>
    </source>
</evidence>
<reference evidence="12 13" key="1">
    <citation type="submission" date="2021-07" db="EMBL/GenBank/DDBJ databases">
        <authorList>
            <person name="Palmer J.M."/>
        </authorList>
    </citation>
    <scope>NUCLEOTIDE SEQUENCE [LARGE SCALE GENOMIC DNA]</scope>
    <source>
        <strain evidence="12 13">AT_MEX2019</strain>
        <tissue evidence="12">Muscle</tissue>
    </source>
</reference>
<evidence type="ECO:0000256" key="4">
    <source>
        <dbReference type="ARBA" id="ARBA00022692"/>
    </source>
</evidence>
<feature type="region of interest" description="Disordered" evidence="11">
    <location>
        <begin position="22"/>
        <end position="81"/>
    </location>
</feature>
<dbReference type="PANTHER" id="PTHR28388">
    <property type="entry name" value="TRANSMEMBRANE PROTEIN 237"/>
    <property type="match status" value="1"/>
</dbReference>